<dbReference type="AlphaFoldDB" id="A0A9Q7XQY0"/>
<protein>
    <submittedName>
        <fullName evidence="1">Uncharacterized protein</fullName>
    </submittedName>
</protein>
<evidence type="ECO:0000313" key="1">
    <source>
        <dbReference type="EMBL" id="SPD65992.1"/>
    </source>
</evidence>
<proteinExistence type="predicted"/>
<gene>
    <name evidence="1" type="ORF">CBM2636_20518</name>
</gene>
<organism evidence="1 2">
    <name type="scientific">Cupriavidus taiwanensis</name>
    <dbReference type="NCBI Taxonomy" id="164546"/>
    <lineage>
        <taxon>Bacteria</taxon>
        <taxon>Pseudomonadati</taxon>
        <taxon>Pseudomonadota</taxon>
        <taxon>Betaproteobacteria</taxon>
        <taxon>Burkholderiales</taxon>
        <taxon>Burkholderiaceae</taxon>
        <taxon>Cupriavidus</taxon>
    </lineage>
</organism>
<dbReference type="Proteomes" id="UP000254259">
    <property type="component" value="Chromosome CBM2636"/>
</dbReference>
<sequence>MPGRHYPRGLNGQMQTGPSQWEFARSDGKRTQYKAPAILSIASPWIAQKKTPASLRMPAFFKSTVSGRRPASD</sequence>
<dbReference type="EMBL" id="LT984813">
    <property type="protein sequence ID" value="SPD65992.1"/>
    <property type="molecule type" value="Genomic_DNA"/>
</dbReference>
<name>A0A9Q7XQY0_9BURK</name>
<evidence type="ECO:0000313" key="2">
    <source>
        <dbReference type="Proteomes" id="UP000254259"/>
    </source>
</evidence>
<reference evidence="1 2" key="1">
    <citation type="submission" date="2018-01" db="EMBL/GenBank/DDBJ databases">
        <authorList>
            <person name="Clerissi C."/>
        </authorList>
    </citation>
    <scope>NUCLEOTIDE SEQUENCE [LARGE SCALE GENOMIC DNA]</scope>
    <source>
        <strain evidence="1">Cupriavidus taiwanensis SWF 66322</strain>
    </source>
</reference>
<accession>A0A9Q7XQY0</accession>